<reference evidence="3" key="1">
    <citation type="submission" date="2017-06" db="EMBL/GenBank/DDBJ databases">
        <authorList>
            <person name="Varghese N."/>
            <person name="Submissions S."/>
        </authorList>
    </citation>
    <scope>NUCLEOTIDE SEQUENCE [LARGE SCALE GENOMIC DNA]</scope>
    <source>
        <strain evidence="3">ANC 5114</strain>
    </source>
</reference>
<dbReference type="Proteomes" id="UP000243463">
    <property type="component" value="Unassembled WGS sequence"/>
</dbReference>
<evidence type="ECO:0000313" key="2">
    <source>
        <dbReference type="EMBL" id="SNQ28657.1"/>
    </source>
</evidence>
<evidence type="ECO:0000313" key="3">
    <source>
        <dbReference type="Proteomes" id="UP000243463"/>
    </source>
</evidence>
<gene>
    <name evidence="2" type="ORF">SAMN05444584_0581</name>
</gene>
<keyword evidence="3" id="KW-1185">Reference proteome</keyword>
<proteinExistence type="predicted"/>
<feature type="transmembrane region" description="Helical" evidence="1">
    <location>
        <begin position="45"/>
        <end position="64"/>
    </location>
</feature>
<organism evidence="2 3">
    <name type="scientific">Acinetobacter apis</name>
    <dbReference type="NCBI Taxonomy" id="1229165"/>
    <lineage>
        <taxon>Bacteria</taxon>
        <taxon>Pseudomonadati</taxon>
        <taxon>Pseudomonadota</taxon>
        <taxon>Gammaproteobacteria</taxon>
        <taxon>Moraxellales</taxon>
        <taxon>Moraxellaceae</taxon>
        <taxon>Acinetobacter</taxon>
    </lineage>
</organism>
<keyword evidence="1" id="KW-0472">Membrane</keyword>
<sequence length="74" mass="8519">MLLTIKKIFFEAMQARQNAVVYSVMAFALFMTLTIQGVIHGNLEMTHFAYALITASAFMLWIMVDHKVRQSKSY</sequence>
<name>A0A217EED2_9GAMM</name>
<keyword evidence="1" id="KW-0812">Transmembrane</keyword>
<keyword evidence="1" id="KW-1133">Transmembrane helix</keyword>
<evidence type="ECO:0000256" key="1">
    <source>
        <dbReference type="SAM" id="Phobius"/>
    </source>
</evidence>
<dbReference type="EMBL" id="FZLN01000001">
    <property type="protein sequence ID" value="SNQ28657.1"/>
    <property type="molecule type" value="Genomic_DNA"/>
</dbReference>
<accession>A0A217EED2</accession>
<protein>
    <submittedName>
        <fullName evidence="2">Uncharacterized protein</fullName>
    </submittedName>
</protein>
<feature type="transmembrane region" description="Helical" evidence="1">
    <location>
        <begin position="20"/>
        <end position="39"/>
    </location>
</feature>
<dbReference type="AlphaFoldDB" id="A0A217EED2"/>